<name>A0A1W9ZVI9_9MYCO</name>
<evidence type="ECO:0000313" key="1">
    <source>
        <dbReference type="EMBL" id="ORA21801.1"/>
    </source>
</evidence>
<evidence type="ECO:0000313" key="2">
    <source>
        <dbReference type="Proteomes" id="UP000192448"/>
    </source>
</evidence>
<accession>A0A1W9ZVI9</accession>
<dbReference type="Proteomes" id="UP000192448">
    <property type="component" value="Unassembled WGS sequence"/>
</dbReference>
<sequence length="73" mass="7791">MHLAPGLTAGSAIRNYPQFPQVYPQAGICAGPEQPGLAVHMLINNVDNPVFVWLSINSPPAFERMIRCAAGSS</sequence>
<dbReference type="EMBL" id="MVHF01000073">
    <property type="protein sequence ID" value="ORA21801.1"/>
    <property type="molecule type" value="Genomic_DNA"/>
</dbReference>
<keyword evidence="2" id="KW-1185">Reference proteome</keyword>
<dbReference type="STRING" id="1927124.BST13_36960"/>
<protein>
    <submittedName>
        <fullName evidence="1">Uncharacterized protein</fullName>
    </submittedName>
</protein>
<proteinExistence type="predicted"/>
<dbReference type="AlphaFoldDB" id="A0A1W9ZVI9"/>
<organism evidence="1 2">
    <name type="scientific">Mycobacterium aquaticum</name>
    <dbReference type="NCBI Taxonomy" id="1927124"/>
    <lineage>
        <taxon>Bacteria</taxon>
        <taxon>Bacillati</taxon>
        <taxon>Actinomycetota</taxon>
        <taxon>Actinomycetes</taxon>
        <taxon>Mycobacteriales</taxon>
        <taxon>Mycobacteriaceae</taxon>
        <taxon>Mycobacterium</taxon>
    </lineage>
</organism>
<comment type="caution">
    <text evidence="1">The sequence shown here is derived from an EMBL/GenBank/DDBJ whole genome shotgun (WGS) entry which is preliminary data.</text>
</comment>
<gene>
    <name evidence="1" type="ORF">BST13_36960</name>
</gene>
<reference evidence="1 2" key="1">
    <citation type="submission" date="2017-02" db="EMBL/GenBank/DDBJ databases">
        <title>The new phylogeny of genus Mycobacterium.</title>
        <authorList>
            <person name="Tortoli E."/>
            <person name="Trovato A."/>
            <person name="Cirillo D.M."/>
        </authorList>
    </citation>
    <scope>NUCLEOTIDE SEQUENCE [LARGE SCALE GENOMIC DNA]</scope>
    <source>
        <strain evidence="1 2">RW6</strain>
    </source>
</reference>